<evidence type="ECO:0000256" key="5">
    <source>
        <dbReference type="ARBA" id="ARBA00023163"/>
    </source>
</evidence>
<feature type="domain" description="Myb-like" evidence="8">
    <location>
        <begin position="9"/>
        <end position="81"/>
    </location>
</feature>
<comment type="subcellular location">
    <subcellularLocation>
        <location evidence="1">Nucleus</location>
    </subcellularLocation>
</comment>
<name>A0A8X7Q6V6_BRACI</name>
<keyword evidence="6" id="KW-0539">Nucleus</keyword>
<evidence type="ECO:0000256" key="6">
    <source>
        <dbReference type="ARBA" id="ARBA00023242"/>
    </source>
</evidence>
<dbReference type="FunFam" id="1.10.10.60:FF:000394">
    <property type="entry name" value="MYB transcription factor"/>
    <property type="match status" value="1"/>
</dbReference>
<dbReference type="Gene3D" id="1.10.10.60">
    <property type="entry name" value="Homeodomain-like"/>
    <property type="match status" value="2"/>
</dbReference>
<evidence type="ECO:0000259" key="9">
    <source>
        <dbReference type="PROSITE" id="PS51294"/>
    </source>
</evidence>
<dbReference type="Proteomes" id="UP000886595">
    <property type="component" value="Unassembled WGS sequence"/>
</dbReference>
<evidence type="ECO:0000256" key="3">
    <source>
        <dbReference type="ARBA" id="ARBA00023015"/>
    </source>
</evidence>
<gene>
    <name evidence="10" type="ORF">Bca52824_069882</name>
</gene>
<keyword evidence="5" id="KW-0804">Transcription</keyword>
<evidence type="ECO:0000256" key="4">
    <source>
        <dbReference type="ARBA" id="ARBA00023125"/>
    </source>
</evidence>
<keyword evidence="3" id="KW-0805">Transcription regulation</keyword>
<keyword evidence="11" id="KW-1185">Reference proteome</keyword>
<feature type="compositionally biased region" description="Polar residues" evidence="7">
    <location>
        <begin position="151"/>
        <end position="177"/>
    </location>
</feature>
<dbReference type="InterPro" id="IPR017930">
    <property type="entry name" value="Myb_dom"/>
</dbReference>
<evidence type="ECO:0000259" key="8">
    <source>
        <dbReference type="PROSITE" id="PS50090"/>
    </source>
</evidence>
<dbReference type="CDD" id="cd00167">
    <property type="entry name" value="SANT"/>
    <property type="match status" value="2"/>
</dbReference>
<keyword evidence="2" id="KW-0677">Repeat</keyword>
<dbReference type="PANTHER" id="PTHR10641:SF1405">
    <property type="entry name" value="TRANSCRIPTION FACTOR MYB29-RELATED"/>
    <property type="match status" value="1"/>
</dbReference>
<dbReference type="PROSITE" id="PS50090">
    <property type="entry name" value="MYB_LIKE"/>
    <property type="match status" value="2"/>
</dbReference>
<dbReference type="PANTHER" id="PTHR10641">
    <property type="entry name" value="MYB FAMILY TRANSCRIPTION FACTOR"/>
    <property type="match status" value="1"/>
</dbReference>
<accession>A0A8X7Q6V6</accession>
<dbReference type="GO" id="GO:0005634">
    <property type="term" value="C:nucleus"/>
    <property type="evidence" value="ECO:0007669"/>
    <property type="project" value="UniProtKB-SubCell"/>
</dbReference>
<organism evidence="10 11">
    <name type="scientific">Brassica carinata</name>
    <name type="common">Ethiopian mustard</name>
    <name type="synonym">Abyssinian cabbage</name>
    <dbReference type="NCBI Taxonomy" id="52824"/>
    <lineage>
        <taxon>Eukaryota</taxon>
        <taxon>Viridiplantae</taxon>
        <taxon>Streptophyta</taxon>
        <taxon>Embryophyta</taxon>
        <taxon>Tracheophyta</taxon>
        <taxon>Spermatophyta</taxon>
        <taxon>Magnoliopsida</taxon>
        <taxon>eudicotyledons</taxon>
        <taxon>Gunneridae</taxon>
        <taxon>Pentapetalae</taxon>
        <taxon>rosids</taxon>
        <taxon>malvids</taxon>
        <taxon>Brassicales</taxon>
        <taxon>Brassicaceae</taxon>
        <taxon>Brassiceae</taxon>
        <taxon>Brassica</taxon>
    </lineage>
</organism>
<evidence type="ECO:0000313" key="11">
    <source>
        <dbReference type="Proteomes" id="UP000886595"/>
    </source>
</evidence>
<feature type="compositionally biased region" description="Low complexity" evidence="7">
    <location>
        <begin position="178"/>
        <end position="192"/>
    </location>
</feature>
<dbReference type="GO" id="GO:0000976">
    <property type="term" value="F:transcription cis-regulatory region binding"/>
    <property type="evidence" value="ECO:0007669"/>
    <property type="project" value="UniProtKB-ARBA"/>
</dbReference>
<dbReference type="InterPro" id="IPR015495">
    <property type="entry name" value="Myb_TF_plants"/>
</dbReference>
<proteinExistence type="predicted"/>
<dbReference type="PROSITE" id="PS51294">
    <property type="entry name" value="HTH_MYB"/>
    <property type="match status" value="2"/>
</dbReference>
<feature type="region of interest" description="Disordered" evidence="7">
    <location>
        <begin position="143"/>
        <end position="193"/>
    </location>
</feature>
<dbReference type="AlphaFoldDB" id="A0A8X7Q6V6"/>
<protein>
    <submittedName>
        <fullName evidence="10">Uncharacterized protein</fullName>
    </submittedName>
</protein>
<dbReference type="SMART" id="SM00717">
    <property type="entry name" value="SANT"/>
    <property type="match status" value="2"/>
</dbReference>
<dbReference type="InterPro" id="IPR001005">
    <property type="entry name" value="SANT/Myb"/>
</dbReference>
<feature type="domain" description="HTH myb-type" evidence="9">
    <location>
        <begin position="82"/>
        <end position="136"/>
    </location>
</feature>
<dbReference type="InterPro" id="IPR009057">
    <property type="entry name" value="Homeodomain-like_sf"/>
</dbReference>
<dbReference type="OrthoDB" id="2143914at2759"/>
<dbReference type="SUPFAM" id="SSF46689">
    <property type="entry name" value="Homeodomain-like"/>
    <property type="match status" value="1"/>
</dbReference>
<dbReference type="Pfam" id="PF00249">
    <property type="entry name" value="Myb_DNA-binding"/>
    <property type="match status" value="2"/>
</dbReference>
<comment type="caution">
    <text evidence="10">The sequence shown here is derived from an EMBL/GenBank/DDBJ whole genome shotgun (WGS) entry which is preliminary data.</text>
</comment>
<evidence type="ECO:0000256" key="2">
    <source>
        <dbReference type="ARBA" id="ARBA00022737"/>
    </source>
</evidence>
<reference evidence="10 11" key="1">
    <citation type="submission" date="2020-02" db="EMBL/GenBank/DDBJ databases">
        <authorList>
            <person name="Ma Q."/>
            <person name="Huang Y."/>
            <person name="Song X."/>
            <person name="Pei D."/>
        </authorList>
    </citation>
    <scope>NUCLEOTIDE SEQUENCE [LARGE SCALE GENOMIC DNA]</scope>
    <source>
        <strain evidence="10">Sxm20200214</strain>
        <tissue evidence="10">Leaf</tissue>
    </source>
</reference>
<dbReference type="EMBL" id="JAAMPC010000014">
    <property type="protein sequence ID" value="KAG2262803.1"/>
    <property type="molecule type" value="Genomic_DNA"/>
</dbReference>
<evidence type="ECO:0000313" key="10">
    <source>
        <dbReference type="EMBL" id="KAG2262803.1"/>
    </source>
</evidence>
<sequence>MSRKPCCVGEGLKKGAWTTEEDKKLISYIHEHGEGGWRDIPQKAGILYIHMQCMHNIYIVNKMHRLKRCGKSCRLRWANYLKPDIKRGEFSYEEEQIIIMLHASRGNKWSVIARHLPKRTDNEVKNYWNTHLKKRLIDQGIDPLTHKPLASNPNPATPRTSEGQDDSNPINLDEQSQSGSMSPKSLPHSSSSCNLQTIINSDETPRNNGSLSSKKCRFKKLSSTSKLLNKVATKASSIGNMLSASMEGSLIRSTTLSPCLNDMDEFDPFSHSSEQHITDHMKEDINMDFDLNNSEFDFSQFIEQFSNIEAEEANAIGGYNQDLLLSDVSSTSVDEDNVMQNITGWSNYLISTTRTSYDPLVSYRTGVDRISIFYKKIYTWTEDLLTAFGQYVFQTSVHTIWRERNGKKHGDGQQSSAALIKFIDKRVRNRISSLRTGGSQRFTNALITLFATRDSR</sequence>
<keyword evidence="4" id="KW-0238">DNA-binding</keyword>
<feature type="domain" description="HTH myb-type" evidence="9">
    <location>
        <begin position="9"/>
        <end position="81"/>
    </location>
</feature>
<evidence type="ECO:0000256" key="7">
    <source>
        <dbReference type="SAM" id="MobiDB-lite"/>
    </source>
</evidence>
<evidence type="ECO:0000256" key="1">
    <source>
        <dbReference type="ARBA" id="ARBA00004123"/>
    </source>
</evidence>
<feature type="domain" description="Myb-like" evidence="8">
    <location>
        <begin position="82"/>
        <end position="132"/>
    </location>
</feature>